<sequence>MSFGWSAGDILAGLKICKWIWDNCYDKNNSADDRYNQFGNDVRGLQARLNELERALRKALEQNEHVDLYAVDLGRDTKELVGDFTRTLKQCEEILRKHVSLRRNRAGFIQSVIWATTAQDKVDALRRQIQFHTQKIYLILEPVKLGLATSTNNRLDRVTEMIQMIHDHIGITNNIQPTPEWLDLRFRDSIMEKPPVSFTEINLVPLKEGFDALYGHFRGSTQAFRDPASATQTAEQYLNLLKCLWLINTLTSSEEFQRVRSGSLYPWTIAQLGRDISEILQRRHTIAFDDKALQNLSPVAFLIWPPEQKAQMRFLTEPNVGEEVILKLSLPSPAENDKDNLVLFRTGPTALRIVQRKVDPSGTPMYENERFNTHVDKFIPYYAMHENPPEPIQLSGPDATSKVAICRGNETGVTAYEFPDDKSLFAFQRAITGYRVIWHWEPLSQDEFKRRESMSTVSDSSIMTPMSQESSESNTVVDHVLQDGDTSGVSIHESSRNNATIGLVPPPPPLILIYTQDDSGQYTYVHLEFGLQIVQNSCACKSNPTRCRRSVIRRLVGRSSETFQVRKFSTPLADLNSWNLSMFSYPRHPDFDSSRNMQVIKSKYLNLDFDTVEDRKEFGMKLNMALVLWDMAEDKFQKRLLRGQYLSDQPKKFVGGERSGRLRRKSENTITMRSLVGIKPPELSPIEAFEDISIAEEDKDDLGRRGSRHFDF</sequence>
<dbReference type="Proteomes" id="UP000785200">
    <property type="component" value="Unassembled WGS sequence"/>
</dbReference>
<feature type="coiled-coil region" evidence="1">
    <location>
        <begin position="35"/>
        <end position="62"/>
    </location>
</feature>
<keyword evidence="1" id="KW-0175">Coiled coil</keyword>
<evidence type="ECO:0000313" key="3">
    <source>
        <dbReference type="Proteomes" id="UP000785200"/>
    </source>
</evidence>
<dbReference type="EMBL" id="VNKQ01000004">
    <property type="protein sequence ID" value="KAG0651288.1"/>
    <property type="molecule type" value="Genomic_DNA"/>
</dbReference>
<dbReference type="AlphaFoldDB" id="A0A9P6VPI1"/>
<keyword evidence="3" id="KW-1185">Reference proteome</keyword>
<gene>
    <name evidence="2" type="ORF">D0Z07_1586</name>
</gene>
<name>A0A9P6VPI1_9HELO</name>
<evidence type="ECO:0000313" key="2">
    <source>
        <dbReference type="EMBL" id="KAG0651288.1"/>
    </source>
</evidence>
<accession>A0A9P6VPI1</accession>
<organism evidence="2 3">
    <name type="scientific">Hyphodiscus hymeniophilus</name>
    <dbReference type="NCBI Taxonomy" id="353542"/>
    <lineage>
        <taxon>Eukaryota</taxon>
        <taxon>Fungi</taxon>
        <taxon>Dikarya</taxon>
        <taxon>Ascomycota</taxon>
        <taxon>Pezizomycotina</taxon>
        <taxon>Leotiomycetes</taxon>
        <taxon>Helotiales</taxon>
        <taxon>Hyphodiscaceae</taxon>
        <taxon>Hyphodiscus</taxon>
    </lineage>
</organism>
<evidence type="ECO:0000256" key="1">
    <source>
        <dbReference type="SAM" id="Coils"/>
    </source>
</evidence>
<protein>
    <submittedName>
        <fullName evidence="2">Uncharacterized protein</fullName>
    </submittedName>
</protein>
<dbReference type="OrthoDB" id="5400409at2759"/>
<comment type="caution">
    <text evidence="2">The sequence shown here is derived from an EMBL/GenBank/DDBJ whole genome shotgun (WGS) entry which is preliminary data.</text>
</comment>
<reference evidence="2" key="1">
    <citation type="submission" date="2019-07" db="EMBL/GenBank/DDBJ databases">
        <title>Hyphodiscus hymeniophilus genome sequencing and assembly.</title>
        <authorList>
            <person name="Kramer G."/>
            <person name="Nodwell J."/>
        </authorList>
    </citation>
    <scope>NUCLEOTIDE SEQUENCE</scope>
    <source>
        <strain evidence="2">ATCC 34498</strain>
    </source>
</reference>
<proteinExistence type="predicted"/>